<dbReference type="InterPro" id="IPR047967">
    <property type="entry name" value="PolX_PHP"/>
</dbReference>
<dbReference type="InterPro" id="IPR017078">
    <property type="entry name" value="UCP036978_PHPhdr"/>
</dbReference>
<keyword evidence="3" id="KW-1185">Reference proteome</keyword>
<dbReference type="Gene3D" id="3.20.20.140">
    <property type="entry name" value="Metal-dependent hydrolases"/>
    <property type="match status" value="1"/>
</dbReference>
<accession>A0A0A0JZU0</accession>
<dbReference type="Pfam" id="PF02811">
    <property type="entry name" value="PHP"/>
    <property type="match status" value="1"/>
</dbReference>
<dbReference type="GO" id="GO:0005829">
    <property type="term" value="C:cytosol"/>
    <property type="evidence" value="ECO:0007669"/>
    <property type="project" value="TreeGrafter"/>
</dbReference>
<feature type="domain" description="Polymerase/histidinol phosphatase N-terminal" evidence="1">
    <location>
        <begin position="112"/>
        <end position="192"/>
    </location>
</feature>
<dbReference type="SMART" id="SM00481">
    <property type="entry name" value="POLIIIAc"/>
    <property type="match status" value="1"/>
</dbReference>
<evidence type="ECO:0000313" key="3">
    <source>
        <dbReference type="Proteomes" id="UP000030013"/>
    </source>
</evidence>
<evidence type="ECO:0000259" key="1">
    <source>
        <dbReference type="SMART" id="SM00481"/>
    </source>
</evidence>
<dbReference type="PIRSF" id="PIRSF036978">
    <property type="entry name" value="UCP036978_PHPhdr"/>
    <property type="match status" value="1"/>
</dbReference>
<dbReference type="SUPFAM" id="SSF47802">
    <property type="entry name" value="DNA polymerase beta, N-terminal domain-like"/>
    <property type="match status" value="1"/>
</dbReference>
<dbReference type="Proteomes" id="UP000030013">
    <property type="component" value="Unassembled WGS sequence"/>
</dbReference>
<dbReference type="eggNOG" id="COG1387">
    <property type="taxonomic scope" value="Bacteria"/>
</dbReference>
<comment type="caution">
    <text evidence="2">The sequence shown here is derived from an EMBL/GenBank/DDBJ whole genome shotgun (WGS) entry which is preliminary data.</text>
</comment>
<dbReference type="InterPro" id="IPR010996">
    <property type="entry name" value="HHH_MUS81"/>
</dbReference>
<dbReference type="Pfam" id="PF14716">
    <property type="entry name" value="HHH_8"/>
    <property type="match status" value="1"/>
</dbReference>
<evidence type="ECO:0000313" key="2">
    <source>
        <dbReference type="EMBL" id="KGN41582.1"/>
    </source>
</evidence>
<proteinExistence type="predicted"/>
<dbReference type="InterPro" id="IPR004013">
    <property type="entry name" value="PHP_dom"/>
</dbReference>
<dbReference type="InterPro" id="IPR003141">
    <property type="entry name" value="Pol/His_phosphatase_N"/>
</dbReference>
<dbReference type="InterPro" id="IPR050243">
    <property type="entry name" value="PHP_phosphatase"/>
</dbReference>
<dbReference type="EMBL" id="AVPL01000015">
    <property type="protein sequence ID" value="KGN41582.1"/>
    <property type="molecule type" value="Genomic_DNA"/>
</dbReference>
<dbReference type="GO" id="GO:0008270">
    <property type="term" value="F:zinc ion binding"/>
    <property type="evidence" value="ECO:0007669"/>
    <property type="project" value="TreeGrafter"/>
</dbReference>
<dbReference type="AlphaFoldDB" id="A0A0A0JZU0"/>
<dbReference type="PANTHER" id="PTHR36928:SF1">
    <property type="entry name" value="PHOSPHATASE YCDX-RELATED"/>
    <property type="match status" value="1"/>
</dbReference>
<reference evidence="2 3" key="1">
    <citation type="submission" date="2013-08" db="EMBL/GenBank/DDBJ databases">
        <title>The genome sequence of Knoellia aerolata.</title>
        <authorList>
            <person name="Zhu W."/>
            <person name="Wang G."/>
        </authorList>
    </citation>
    <scope>NUCLEOTIDE SEQUENCE [LARGE SCALE GENOMIC DNA]</scope>
    <source>
        <strain evidence="2 3">DSM 18566</strain>
    </source>
</reference>
<dbReference type="NCBIfam" id="NF005928">
    <property type="entry name" value="PRK07945.1"/>
    <property type="match status" value="1"/>
</dbReference>
<dbReference type="InterPro" id="IPR016195">
    <property type="entry name" value="Pol/histidinol_Pase-like"/>
</dbReference>
<dbReference type="OrthoDB" id="9808747at2"/>
<dbReference type="CDD" id="cd07436">
    <property type="entry name" value="PHP_PolX"/>
    <property type="match status" value="1"/>
</dbReference>
<dbReference type="GO" id="GO:0042578">
    <property type="term" value="F:phosphoric ester hydrolase activity"/>
    <property type="evidence" value="ECO:0007669"/>
    <property type="project" value="TreeGrafter"/>
</dbReference>
<name>A0A0A0JZU0_9MICO</name>
<dbReference type="PANTHER" id="PTHR36928">
    <property type="entry name" value="PHOSPHATASE YCDX-RELATED"/>
    <property type="match status" value="1"/>
</dbReference>
<dbReference type="SUPFAM" id="SSF89550">
    <property type="entry name" value="PHP domain-like"/>
    <property type="match status" value="1"/>
</dbReference>
<dbReference type="Gene3D" id="1.10.150.110">
    <property type="entry name" value="DNA polymerase beta, N-terminal domain-like"/>
    <property type="match status" value="1"/>
</dbReference>
<dbReference type="FunFam" id="3.20.20.140:FF:000047">
    <property type="entry name" value="PHP domain-containing protein"/>
    <property type="match status" value="1"/>
</dbReference>
<protein>
    <recommendedName>
        <fullName evidence="1">Polymerase/histidinol phosphatase N-terminal domain-containing protein</fullName>
    </recommendedName>
</protein>
<organism evidence="2 3">
    <name type="scientific">Knoellia aerolata DSM 18566</name>
    <dbReference type="NCBI Taxonomy" id="1385519"/>
    <lineage>
        <taxon>Bacteria</taxon>
        <taxon>Bacillati</taxon>
        <taxon>Actinomycetota</taxon>
        <taxon>Actinomycetes</taxon>
        <taxon>Micrococcales</taxon>
        <taxon>Intrasporangiaceae</taxon>
        <taxon>Knoellia</taxon>
    </lineage>
</organism>
<sequence length="350" mass="37825">MVALLPPLEAPVDPVDALRRIAFLLERTRAGTYRVEAFRGAAKALKGIGDDEVEQRARAGTLQDIPGIGKSTSAVVEESVRGELPAYLSSLQDKSGGPLVAGGEDLYAALQGDCHLHSDWSDGGSPIDEMVLTGIELGHRWMVLTDHSPQLRVANGLTAERLTQQIAIVDAINRGVGEAFRLFKGIEVDILDDGSLDQTDAMLGRLDLVTASVHSKLRMNSGPMTKRMVAAVLNPRVNVLGHCTGRLVEGSRGKRPPSDFDAQAVFEACLEGDTAVEINSRPERCDPPDELVELALEIGCLFSVDSDAHAPGQLDMKAYGCERAERLGVPWDRIVTTWDADRVHAWANPH</sequence>
<gene>
    <name evidence="2" type="ORF">N801_18345</name>
</gene>
<dbReference type="RefSeq" id="WP_035935849.1">
    <property type="nucleotide sequence ID" value="NZ_AVPL01000015.1"/>
</dbReference>
<dbReference type="InterPro" id="IPR027421">
    <property type="entry name" value="DNA_pol_lamdba_lyase_dom_sf"/>
</dbReference>
<dbReference type="STRING" id="1385519.N801_18345"/>